<dbReference type="PRINTS" id="PR00344">
    <property type="entry name" value="BCTRLSENSOR"/>
</dbReference>
<dbReference type="Gene3D" id="3.30.565.10">
    <property type="entry name" value="Histidine kinase-like ATPase, C-terminal domain"/>
    <property type="match status" value="1"/>
</dbReference>
<dbReference type="GO" id="GO:0005524">
    <property type="term" value="F:ATP binding"/>
    <property type="evidence" value="ECO:0007669"/>
    <property type="project" value="UniProtKB-KW"/>
</dbReference>
<evidence type="ECO:0000256" key="3">
    <source>
        <dbReference type="ARBA" id="ARBA00022553"/>
    </source>
</evidence>
<dbReference type="InterPro" id="IPR036097">
    <property type="entry name" value="HisK_dim/P_sf"/>
</dbReference>
<evidence type="ECO:0000256" key="1">
    <source>
        <dbReference type="ARBA" id="ARBA00000085"/>
    </source>
</evidence>
<dbReference type="PROSITE" id="PS50109">
    <property type="entry name" value="HIS_KIN"/>
    <property type="match status" value="1"/>
</dbReference>
<name>E8V650_TERSS</name>
<reference evidence="10 11" key="1">
    <citation type="journal article" date="2012" name="Stand. Genomic Sci.">
        <title>Complete genome sequence of Terriglobus saanensis type strain SP1PR4(T), an Acidobacteria from tundra soil.</title>
        <authorList>
            <person name="Rawat S.R."/>
            <person name="Mannisto M.K."/>
            <person name="Starovoytov V."/>
            <person name="Goodwin L."/>
            <person name="Nolan M."/>
            <person name="Hauser L."/>
            <person name="Land M."/>
            <person name="Davenport K.W."/>
            <person name="Woyke T."/>
            <person name="Haggblom M.M."/>
        </authorList>
    </citation>
    <scope>NUCLEOTIDE SEQUENCE</scope>
    <source>
        <strain evidence="11">ATCC BAA-1853 / DSM 23119 / SP1PR4</strain>
    </source>
</reference>
<comment type="catalytic activity">
    <reaction evidence="1">
        <text>ATP + protein L-histidine = ADP + protein N-phospho-L-histidine.</text>
        <dbReference type="EC" id="2.7.13.3"/>
    </reaction>
</comment>
<evidence type="ECO:0000259" key="9">
    <source>
        <dbReference type="PROSITE" id="PS50109"/>
    </source>
</evidence>
<evidence type="ECO:0000256" key="6">
    <source>
        <dbReference type="ARBA" id="ARBA00022777"/>
    </source>
</evidence>
<dbReference type="Gene3D" id="1.10.287.130">
    <property type="match status" value="1"/>
</dbReference>
<keyword evidence="11" id="KW-1185">Reference proteome</keyword>
<dbReference type="GO" id="GO:0000155">
    <property type="term" value="F:phosphorelay sensor kinase activity"/>
    <property type="evidence" value="ECO:0007669"/>
    <property type="project" value="InterPro"/>
</dbReference>
<dbReference type="Proteomes" id="UP000006844">
    <property type="component" value="Chromosome"/>
</dbReference>
<dbReference type="HOGENOM" id="CLU_000445_89_1_0"/>
<dbReference type="SUPFAM" id="SSF55874">
    <property type="entry name" value="ATPase domain of HSP90 chaperone/DNA topoisomerase II/histidine kinase"/>
    <property type="match status" value="1"/>
</dbReference>
<feature type="domain" description="Histidine kinase" evidence="9">
    <location>
        <begin position="43"/>
        <end position="252"/>
    </location>
</feature>
<evidence type="ECO:0000256" key="4">
    <source>
        <dbReference type="ARBA" id="ARBA00022679"/>
    </source>
</evidence>
<gene>
    <name evidence="10" type="ordered locus">AciPR4_4196</name>
</gene>
<dbReference type="InterPro" id="IPR036890">
    <property type="entry name" value="HATPase_C_sf"/>
</dbReference>
<evidence type="ECO:0000256" key="7">
    <source>
        <dbReference type="ARBA" id="ARBA00022840"/>
    </source>
</evidence>
<sequence length="254" mass="28022">MQKFLRKSPLSTENQNERQRFQELEEALRKSERLAVAGQFSAAIMHEINNPLETISNLAYLAKAEADNAAKVREYLTQLESELANVIRIAKQTLGFFGPAEALRAVNLVDVAESALLVHGRRLSAKQVNLVKRLVDQATVKIHPGEMLQVLSNLIANAVDALPEKGTLAIRLRKSKNEVHLMIVDDGHGIPPPLIDKVFEPFFTTKKEQGTGLGLALSKAIVERHKGKIRTRSSVSKGRSGTAFRISLPLHEAA</sequence>
<dbReference type="SUPFAM" id="SSF47384">
    <property type="entry name" value="Homodimeric domain of signal transducing histidine kinase"/>
    <property type="match status" value="1"/>
</dbReference>
<dbReference type="STRING" id="401053.AciPR4_4196"/>
<dbReference type="SMART" id="SM00387">
    <property type="entry name" value="HATPase_c"/>
    <property type="match status" value="1"/>
</dbReference>
<keyword evidence="7" id="KW-0067">ATP-binding</keyword>
<dbReference type="Pfam" id="PF02518">
    <property type="entry name" value="HATPase_c"/>
    <property type="match status" value="1"/>
</dbReference>
<dbReference type="InterPro" id="IPR005467">
    <property type="entry name" value="His_kinase_dom"/>
</dbReference>
<keyword evidence="3" id="KW-0597">Phosphoprotein</keyword>
<evidence type="ECO:0000313" key="11">
    <source>
        <dbReference type="Proteomes" id="UP000006844"/>
    </source>
</evidence>
<evidence type="ECO:0000256" key="5">
    <source>
        <dbReference type="ARBA" id="ARBA00022741"/>
    </source>
</evidence>
<accession>E8V650</accession>
<dbReference type="InterPro" id="IPR003594">
    <property type="entry name" value="HATPase_dom"/>
</dbReference>
<dbReference type="KEGG" id="tsa:AciPR4_4196"/>
<dbReference type="EC" id="2.7.13.3" evidence="2"/>
<dbReference type="AlphaFoldDB" id="E8V650"/>
<organism evidence="10 11">
    <name type="scientific">Terriglobus saanensis (strain ATCC BAA-1853 / DSM 23119 / SP1PR4)</name>
    <dbReference type="NCBI Taxonomy" id="401053"/>
    <lineage>
        <taxon>Bacteria</taxon>
        <taxon>Pseudomonadati</taxon>
        <taxon>Acidobacteriota</taxon>
        <taxon>Terriglobia</taxon>
        <taxon>Terriglobales</taxon>
        <taxon>Acidobacteriaceae</taxon>
        <taxon>Terriglobus</taxon>
    </lineage>
</organism>
<keyword evidence="6 10" id="KW-0418">Kinase</keyword>
<dbReference type="eggNOG" id="COG4191">
    <property type="taxonomic scope" value="Bacteria"/>
</dbReference>
<evidence type="ECO:0000256" key="2">
    <source>
        <dbReference type="ARBA" id="ARBA00012438"/>
    </source>
</evidence>
<dbReference type="PANTHER" id="PTHR43065:SF10">
    <property type="entry name" value="PEROXIDE STRESS-ACTIVATED HISTIDINE KINASE MAK3"/>
    <property type="match status" value="1"/>
</dbReference>
<dbReference type="CDD" id="cd00082">
    <property type="entry name" value="HisKA"/>
    <property type="match status" value="1"/>
</dbReference>
<proteinExistence type="predicted"/>
<evidence type="ECO:0000313" key="10">
    <source>
        <dbReference type="EMBL" id="ADV84941.1"/>
    </source>
</evidence>
<keyword evidence="4" id="KW-0808">Transferase</keyword>
<dbReference type="InterPro" id="IPR003661">
    <property type="entry name" value="HisK_dim/P_dom"/>
</dbReference>
<dbReference type="InterPro" id="IPR004358">
    <property type="entry name" value="Sig_transdc_His_kin-like_C"/>
</dbReference>
<keyword evidence="5" id="KW-0547">Nucleotide-binding</keyword>
<dbReference type="EMBL" id="CP002467">
    <property type="protein sequence ID" value="ADV84941.1"/>
    <property type="molecule type" value="Genomic_DNA"/>
</dbReference>
<keyword evidence="8" id="KW-0902">Two-component regulatory system</keyword>
<protein>
    <recommendedName>
        <fullName evidence="2">histidine kinase</fullName>
        <ecNumber evidence="2">2.7.13.3</ecNumber>
    </recommendedName>
</protein>
<evidence type="ECO:0000256" key="8">
    <source>
        <dbReference type="ARBA" id="ARBA00023012"/>
    </source>
</evidence>
<dbReference type="PANTHER" id="PTHR43065">
    <property type="entry name" value="SENSOR HISTIDINE KINASE"/>
    <property type="match status" value="1"/>
</dbReference>